<dbReference type="AlphaFoldDB" id="A0A1Y5S3J5"/>
<organism evidence="1 2">
    <name type="scientific">Pacificibacter marinus</name>
    <dbReference type="NCBI Taxonomy" id="658057"/>
    <lineage>
        <taxon>Bacteria</taxon>
        <taxon>Pseudomonadati</taxon>
        <taxon>Pseudomonadota</taxon>
        <taxon>Alphaproteobacteria</taxon>
        <taxon>Rhodobacterales</taxon>
        <taxon>Roseobacteraceae</taxon>
        <taxon>Pacificibacter</taxon>
    </lineage>
</organism>
<gene>
    <name evidence="1" type="ORF">PAM7971_01242</name>
</gene>
<protein>
    <submittedName>
        <fullName evidence="1">Uncharacterized protein</fullName>
    </submittedName>
</protein>
<accession>A0A1Y5S3J5</accession>
<dbReference type="RefSeq" id="WP_085848135.1">
    <property type="nucleotide sequence ID" value="NZ_FNZV01000008.1"/>
</dbReference>
<dbReference type="EMBL" id="FWFW01000003">
    <property type="protein sequence ID" value="SLN31928.1"/>
    <property type="molecule type" value="Genomic_DNA"/>
</dbReference>
<proteinExistence type="predicted"/>
<reference evidence="1 2" key="1">
    <citation type="submission" date="2017-03" db="EMBL/GenBank/DDBJ databases">
        <authorList>
            <person name="Afonso C.L."/>
            <person name="Miller P.J."/>
            <person name="Scott M.A."/>
            <person name="Spackman E."/>
            <person name="Goraichik I."/>
            <person name="Dimitrov K.M."/>
            <person name="Suarez D.L."/>
            <person name="Swayne D.E."/>
        </authorList>
    </citation>
    <scope>NUCLEOTIDE SEQUENCE [LARGE SCALE GENOMIC DNA]</scope>
    <source>
        <strain evidence="1 2">CECT 7971</strain>
    </source>
</reference>
<sequence>MDSPALGYSRAGHDVIEISGNTYKVYSEINGDRVEAHRVNMVFPPPSRLLILQQAYEAIVRSTGCDVKKGSLVGDQAMVKAIVVCPPSLE</sequence>
<name>A0A1Y5S3J5_9RHOB</name>
<evidence type="ECO:0000313" key="1">
    <source>
        <dbReference type="EMBL" id="SLN31928.1"/>
    </source>
</evidence>
<keyword evidence="2" id="KW-1185">Reference proteome</keyword>
<dbReference type="Proteomes" id="UP000193307">
    <property type="component" value="Unassembled WGS sequence"/>
</dbReference>
<dbReference type="OrthoDB" id="7864349at2"/>
<evidence type="ECO:0000313" key="2">
    <source>
        <dbReference type="Proteomes" id="UP000193307"/>
    </source>
</evidence>